<dbReference type="Proteomes" id="UP000005237">
    <property type="component" value="Unassembled WGS sequence"/>
</dbReference>
<name>A0A8R1EWM3_CAEJA</name>
<evidence type="ECO:0000256" key="1">
    <source>
        <dbReference type="SAM" id="MobiDB-lite"/>
    </source>
</evidence>
<feature type="region of interest" description="Disordered" evidence="1">
    <location>
        <begin position="53"/>
        <end position="89"/>
    </location>
</feature>
<protein>
    <submittedName>
        <fullName evidence="2">Uncharacterized protein</fullName>
    </submittedName>
</protein>
<dbReference type="EnsemblMetazoa" id="CJA42127.1">
    <property type="protein sequence ID" value="CJA42127.1"/>
    <property type="gene ID" value="WBGene00217975"/>
</dbReference>
<sequence length="89" mass="9890">MLFITAAEMMRKREIALGNTECVIASLHPTIGTTHLIPQWDCLAEISEIRASPNNSQPLNVKPPPQQTPLQIASATEYVTNSRRPKPVR</sequence>
<proteinExistence type="predicted"/>
<feature type="compositionally biased region" description="Polar residues" evidence="1">
    <location>
        <begin position="68"/>
        <end position="82"/>
    </location>
</feature>
<evidence type="ECO:0000313" key="2">
    <source>
        <dbReference type="EnsemblMetazoa" id="CJA42127.1"/>
    </source>
</evidence>
<keyword evidence="3" id="KW-1185">Reference proteome</keyword>
<accession>A0A8R1EWM3</accession>
<evidence type="ECO:0000313" key="3">
    <source>
        <dbReference type="Proteomes" id="UP000005237"/>
    </source>
</evidence>
<reference evidence="2" key="2">
    <citation type="submission" date="2022-06" db="UniProtKB">
        <authorList>
            <consortium name="EnsemblMetazoa"/>
        </authorList>
    </citation>
    <scope>IDENTIFICATION</scope>
    <source>
        <strain evidence="2">DF5081</strain>
    </source>
</reference>
<reference evidence="3" key="1">
    <citation type="submission" date="2010-08" db="EMBL/GenBank/DDBJ databases">
        <authorList>
            <consortium name="Caenorhabditis japonica Sequencing Consortium"/>
            <person name="Wilson R.K."/>
        </authorList>
    </citation>
    <scope>NUCLEOTIDE SEQUENCE [LARGE SCALE GENOMIC DNA]</scope>
    <source>
        <strain evidence="3">DF5081</strain>
    </source>
</reference>
<dbReference type="AlphaFoldDB" id="A0A8R1EWM3"/>
<organism evidence="2 3">
    <name type="scientific">Caenorhabditis japonica</name>
    <dbReference type="NCBI Taxonomy" id="281687"/>
    <lineage>
        <taxon>Eukaryota</taxon>
        <taxon>Metazoa</taxon>
        <taxon>Ecdysozoa</taxon>
        <taxon>Nematoda</taxon>
        <taxon>Chromadorea</taxon>
        <taxon>Rhabditida</taxon>
        <taxon>Rhabditina</taxon>
        <taxon>Rhabditomorpha</taxon>
        <taxon>Rhabditoidea</taxon>
        <taxon>Rhabditidae</taxon>
        <taxon>Peloderinae</taxon>
        <taxon>Caenorhabditis</taxon>
    </lineage>
</organism>